<feature type="domain" description="RDD" evidence="7">
    <location>
        <begin position="23"/>
        <end position="120"/>
    </location>
</feature>
<keyword evidence="3 6" id="KW-0812">Transmembrane</keyword>
<dbReference type="InterPro" id="IPR010432">
    <property type="entry name" value="RDD"/>
</dbReference>
<evidence type="ECO:0000256" key="3">
    <source>
        <dbReference type="ARBA" id="ARBA00022692"/>
    </source>
</evidence>
<evidence type="ECO:0000313" key="8">
    <source>
        <dbReference type="EMBL" id="WZW97749.1"/>
    </source>
</evidence>
<organism evidence="8 9">
    <name type="scientific">Propioniciclava soli</name>
    <dbReference type="NCBI Taxonomy" id="2775081"/>
    <lineage>
        <taxon>Bacteria</taxon>
        <taxon>Bacillati</taxon>
        <taxon>Actinomycetota</taxon>
        <taxon>Actinomycetes</taxon>
        <taxon>Propionibacteriales</taxon>
        <taxon>Propionibacteriaceae</taxon>
        <taxon>Propioniciclava</taxon>
    </lineage>
</organism>
<evidence type="ECO:0000256" key="2">
    <source>
        <dbReference type="ARBA" id="ARBA00022475"/>
    </source>
</evidence>
<feature type="transmembrane region" description="Helical" evidence="6">
    <location>
        <begin position="29"/>
        <end position="52"/>
    </location>
</feature>
<dbReference type="PANTHER" id="PTHR36115:SF6">
    <property type="entry name" value="PROLINE-RICH ANTIGEN HOMOLOG"/>
    <property type="match status" value="1"/>
</dbReference>
<evidence type="ECO:0000256" key="6">
    <source>
        <dbReference type="SAM" id="Phobius"/>
    </source>
</evidence>
<keyword evidence="2" id="KW-1003">Cell membrane</keyword>
<protein>
    <submittedName>
        <fullName evidence="8">RDD family protein</fullName>
    </submittedName>
</protein>
<evidence type="ECO:0000256" key="1">
    <source>
        <dbReference type="ARBA" id="ARBA00004651"/>
    </source>
</evidence>
<feature type="transmembrane region" description="Helical" evidence="6">
    <location>
        <begin position="100"/>
        <end position="121"/>
    </location>
</feature>
<dbReference type="Pfam" id="PF06271">
    <property type="entry name" value="RDD"/>
    <property type="match status" value="1"/>
</dbReference>
<evidence type="ECO:0000259" key="7">
    <source>
        <dbReference type="Pfam" id="PF06271"/>
    </source>
</evidence>
<dbReference type="PIRSF" id="PIRSF021697">
    <property type="entry name" value="UCP021697"/>
    <property type="match status" value="1"/>
</dbReference>
<sequence>MSGDEPLPGASLGLPAQGRGSLASWPQRVLALALDWAASMIVAVGVFGTGVLTDQGWRAWMILAVFFVEKALLTALTGSSFGQLLAGVGVTRTDRSAVGWWRPVVRAALICLVLPALVIGAERRSLADLALGTVVVRRR</sequence>
<name>A0ABZ3C4P2_9ACTN</name>
<dbReference type="PANTHER" id="PTHR36115">
    <property type="entry name" value="PROLINE-RICH ANTIGEN HOMOLOG-RELATED"/>
    <property type="match status" value="1"/>
</dbReference>
<evidence type="ECO:0000256" key="5">
    <source>
        <dbReference type="ARBA" id="ARBA00023136"/>
    </source>
</evidence>
<feature type="transmembrane region" description="Helical" evidence="6">
    <location>
        <begin position="59"/>
        <end position="80"/>
    </location>
</feature>
<accession>A0ABZ3C4P2</accession>
<gene>
    <name evidence="8" type="ORF">PCC79_12700</name>
</gene>
<dbReference type="InterPro" id="IPR016795">
    <property type="entry name" value="UCP021697"/>
</dbReference>
<keyword evidence="9" id="KW-1185">Reference proteome</keyword>
<dbReference type="EMBL" id="CP115965">
    <property type="protein sequence ID" value="WZW97749.1"/>
    <property type="molecule type" value="Genomic_DNA"/>
</dbReference>
<dbReference type="Proteomes" id="UP001434337">
    <property type="component" value="Chromosome"/>
</dbReference>
<comment type="subcellular location">
    <subcellularLocation>
        <location evidence="1">Cell membrane</location>
        <topology evidence="1">Multi-pass membrane protein</topology>
    </subcellularLocation>
</comment>
<proteinExistence type="predicted"/>
<reference evidence="8 9" key="1">
    <citation type="journal article" date="2023" name="Environ Microbiome">
        <title>A coral-associated actinobacterium mitigates coral bleaching under heat stress.</title>
        <authorList>
            <person name="Li J."/>
            <person name="Zou Y."/>
            <person name="Li Q."/>
            <person name="Zhang J."/>
            <person name="Bourne D.G."/>
            <person name="Lyu Y."/>
            <person name="Liu C."/>
            <person name="Zhang S."/>
        </authorList>
    </citation>
    <scope>NUCLEOTIDE SEQUENCE [LARGE SCALE GENOMIC DNA]</scope>
    <source>
        <strain evidence="8 9">SCSIO 13291</strain>
    </source>
</reference>
<dbReference type="InterPro" id="IPR051791">
    <property type="entry name" value="Pra-immunoreactive"/>
</dbReference>
<keyword evidence="4 6" id="KW-1133">Transmembrane helix</keyword>
<dbReference type="RefSeq" id="WP_232548523.1">
    <property type="nucleotide sequence ID" value="NZ_CP115965.1"/>
</dbReference>
<evidence type="ECO:0000313" key="9">
    <source>
        <dbReference type="Proteomes" id="UP001434337"/>
    </source>
</evidence>
<evidence type="ECO:0000256" key="4">
    <source>
        <dbReference type="ARBA" id="ARBA00022989"/>
    </source>
</evidence>
<keyword evidence="5 6" id="KW-0472">Membrane</keyword>